<keyword evidence="1" id="KW-1133">Transmembrane helix</keyword>
<reference evidence="2" key="1">
    <citation type="submission" date="2023-06" db="EMBL/GenBank/DDBJ databases">
        <authorList>
            <person name="Kurt Z."/>
        </authorList>
    </citation>
    <scope>NUCLEOTIDE SEQUENCE</scope>
</reference>
<name>A0AA86QJR9_9EUKA</name>
<reference evidence="3 4" key="2">
    <citation type="submission" date="2024-07" db="EMBL/GenBank/DDBJ databases">
        <authorList>
            <person name="Akdeniz Z."/>
        </authorList>
    </citation>
    <scope>NUCLEOTIDE SEQUENCE [LARGE SCALE GENOMIC DNA]</scope>
</reference>
<proteinExistence type="predicted"/>
<feature type="transmembrane region" description="Helical" evidence="1">
    <location>
        <begin position="501"/>
        <end position="525"/>
    </location>
</feature>
<organism evidence="2">
    <name type="scientific">Hexamita inflata</name>
    <dbReference type="NCBI Taxonomy" id="28002"/>
    <lineage>
        <taxon>Eukaryota</taxon>
        <taxon>Metamonada</taxon>
        <taxon>Diplomonadida</taxon>
        <taxon>Hexamitidae</taxon>
        <taxon>Hexamitinae</taxon>
        <taxon>Hexamita</taxon>
    </lineage>
</organism>
<keyword evidence="1" id="KW-0472">Membrane</keyword>
<dbReference type="Proteomes" id="UP001642409">
    <property type="component" value="Unassembled WGS sequence"/>
</dbReference>
<protein>
    <submittedName>
        <fullName evidence="2">Uncharacterized protein</fullName>
    </submittedName>
</protein>
<keyword evidence="1" id="KW-0812">Transmembrane</keyword>
<evidence type="ECO:0000313" key="3">
    <source>
        <dbReference type="EMBL" id="CAL6084615.1"/>
    </source>
</evidence>
<comment type="caution">
    <text evidence="2">The sequence shown here is derived from an EMBL/GenBank/DDBJ whole genome shotgun (WGS) entry which is preliminary data.</text>
</comment>
<evidence type="ECO:0000256" key="1">
    <source>
        <dbReference type="SAM" id="Phobius"/>
    </source>
</evidence>
<dbReference type="AlphaFoldDB" id="A0AA86QJR9"/>
<accession>A0AA86QJR9</accession>
<dbReference type="EMBL" id="CAXDID020000380">
    <property type="protein sequence ID" value="CAL6084615.1"/>
    <property type="molecule type" value="Genomic_DNA"/>
</dbReference>
<gene>
    <name evidence="2" type="ORF">HINF_LOCUS47248</name>
    <name evidence="3" type="ORF">HINF_LOCUS62290</name>
</gene>
<dbReference type="EMBL" id="CATOUU010000919">
    <property type="protein sequence ID" value="CAI9959603.1"/>
    <property type="molecule type" value="Genomic_DNA"/>
</dbReference>
<keyword evidence="4" id="KW-1185">Reference proteome</keyword>
<sequence>MFVVQILTYVNQPQTELLSVEEPVGSYPYTRQELSCYRAINKLVVDIASNSLCIHLERLKGGNCSQFPQGVLYDLSFNNHVTWRTQQRDYNYFTTNSFCFPCYNSDCSFITGTTLASMHIKSEIYTSLIPIGAIVIQKSNQSDCYDGSVSALRRSSTNQMLKLYPKSACAYVFTDCVMTKYVEEKYRDTLISSETTDVSLSDWNTFKVPVVDQFGSYFRILQTASVNLNDGLLYSVFRIYYQCPNMLMEHTAQINYITSYEHPNFGTGASAIIENKYIGFQMLTVQPSISSEQFTQIRVQVQLTNTKTNEIENVFDFDLNSFNFQKQYLYCDQVTDMLYKTEGALGEQCEHFLSQHMNEIDNLALLFSFKFNSIFATYLVTNVKSGCWSTVTVSNVNDQLCFTAVSANLTGCPLIQEQKSTVNAIISENGGYTSVTSDTKYYSVDGMPTVCLPCDAVCQEKISKKNVLMTIQSLVTDTSYSEIWMEYQEQADTTKDPQIPLIGGICCGVLICVIVVYESLVHCFVKARANKKKIIKVNEIKNDMDENFE</sequence>
<evidence type="ECO:0000313" key="2">
    <source>
        <dbReference type="EMBL" id="CAI9959603.1"/>
    </source>
</evidence>
<evidence type="ECO:0000313" key="4">
    <source>
        <dbReference type="Proteomes" id="UP001642409"/>
    </source>
</evidence>